<dbReference type="KEGG" id="hro:HELRODRAFT_173818"/>
<organism evidence="3 4">
    <name type="scientific">Helobdella robusta</name>
    <name type="common">Californian leech</name>
    <dbReference type="NCBI Taxonomy" id="6412"/>
    <lineage>
        <taxon>Eukaryota</taxon>
        <taxon>Metazoa</taxon>
        <taxon>Spiralia</taxon>
        <taxon>Lophotrochozoa</taxon>
        <taxon>Annelida</taxon>
        <taxon>Clitellata</taxon>
        <taxon>Hirudinea</taxon>
        <taxon>Rhynchobdellida</taxon>
        <taxon>Glossiphoniidae</taxon>
        <taxon>Helobdella</taxon>
    </lineage>
</organism>
<gene>
    <name evidence="3" type="primary">20204697</name>
    <name evidence="2" type="ORF">HELRODRAFT_173818</name>
</gene>
<sequence>MVPLSLWSLVIGHVRYVGLELEATRSNAYNEWNLDSTTANENGHVFDIEHSNDEFSKKMKEEYTASVIKNSLIHLKKKISGIKSLKKLDDTGPSDVKKVEVLNGSQGNCNKQKVLKKEGLLRKRKLSTSDEPAAKIMKNCKSSFGMSPNATSLSRKTKTDKGTERPAVEVVNRSSQKFLTCRGPNCSQRSQDGSSYCGPACIEAHVSLSLKLLGDDGKVVFIS</sequence>
<accession>T1F798</accession>
<dbReference type="EMBL" id="KB096676">
    <property type="protein sequence ID" value="ESO02983.1"/>
    <property type="molecule type" value="Genomic_DNA"/>
</dbReference>
<feature type="compositionally biased region" description="Basic and acidic residues" evidence="1">
    <location>
        <begin position="157"/>
        <end position="166"/>
    </location>
</feature>
<evidence type="ECO:0000313" key="2">
    <source>
        <dbReference type="EMBL" id="ESO02983.1"/>
    </source>
</evidence>
<dbReference type="GeneID" id="20204697"/>
<evidence type="ECO:0000256" key="1">
    <source>
        <dbReference type="SAM" id="MobiDB-lite"/>
    </source>
</evidence>
<reference evidence="3" key="3">
    <citation type="submission" date="2015-06" db="UniProtKB">
        <authorList>
            <consortium name="EnsemblMetazoa"/>
        </authorList>
    </citation>
    <scope>IDENTIFICATION</scope>
</reference>
<dbReference type="RefSeq" id="XP_009018676.1">
    <property type="nucleotide sequence ID" value="XM_009020428.1"/>
</dbReference>
<keyword evidence="4" id="KW-1185">Reference proteome</keyword>
<name>T1F798_HELRO</name>
<proteinExistence type="predicted"/>
<dbReference type="InParanoid" id="T1F798"/>
<feature type="region of interest" description="Disordered" evidence="1">
    <location>
        <begin position="147"/>
        <end position="166"/>
    </location>
</feature>
<dbReference type="EnsemblMetazoa" id="HelroT173818">
    <property type="protein sequence ID" value="HelroP173818"/>
    <property type="gene ID" value="HelroG173818"/>
</dbReference>
<protein>
    <submittedName>
        <fullName evidence="2 3">Uncharacterized protein</fullName>
    </submittedName>
</protein>
<dbReference type="HOGENOM" id="CLU_1241311_0_0_1"/>
<dbReference type="AlphaFoldDB" id="T1F798"/>
<reference evidence="4" key="1">
    <citation type="submission" date="2012-12" db="EMBL/GenBank/DDBJ databases">
        <authorList>
            <person name="Hellsten U."/>
            <person name="Grimwood J."/>
            <person name="Chapman J.A."/>
            <person name="Shapiro H."/>
            <person name="Aerts A."/>
            <person name="Otillar R.P."/>
            <person name="Terry A.Y."/>
            <person name="Boore J.L."/>
            <person name="Simakov O."/>
            <person name="Marletaz F."/>
            <person name="Cho S.-J."/>
            <person name="Edsinger-Gonzales E."/>
            <person name="Havlak P."/>
            <person name="Kuo D.-H."/>
            <person name="Larsson T."/>
            <person name="Lv J."/>
            <person name="Arendt D."/>
            <person name="Savage R."/>
            <person name="Osoegawa K."/>
            <person name="de Jong P."/>
            <person name="Lindberg D.R."/>
            <person name="Seaver E.C."/>
            <person name="Weisblat D.A."/>
            <person name="Putnam N.H."/>
            <person name="Grigoriev I.V."/>
            <person name="Rokhsar D.S."/>
        </authorList>
    </citation>
    <scope>NUCLEOTIDE SEQUENCE</scope>
</reference>
<dbReference type="CTD" id="20204697"/>
<dbReference type="EMBL" id="AMQM01004732">
    <property type="status" value="NOT_ANNOTATED_CDS"/>
    <property type="molecule type" value="Genomic_DNA"/>
</dbReference>
<evidence type="ECO:0000313" key="4">
    <source>
        <dbReference type="Proteomes" id="UP000015101"/>
    </source>
</evidence>
<evidence type="ECO:0000313" key="3">
    <source>
        <dbReference type="EnsemblMetazoa" id="HelroP173818"/>
    </source>
</evidence>
<reference evidence="2 4" key="2">
    <citation type="journal article" date="2013" name="Nature">
        <title>Insights into bilaterian evolution from three spiralian genomes.</title>
        <authorList>
            <person name="Simakov O."/>
            <person name="Marletaz F."/>
            <person name="Cho S.J."/>
            <person name="Edsinger-Gonzales E."/>
            <person name="Havlak P."/>
            <person name="Hellsten U."/>
            <person name="Kuo D.H."/>
            <person name="Larsson T."/>
            <person name="Lv J."/>
            <person name="Arendt D."/>
            <person name="Savage R."/>
            <person name="Osoegawa K."/>
            <person name="de Jong P."/>
            <person name="Grimwood J."/>
            <person name="Chapman J.A."/>
            <person name="Shapiro H."/>
            <person name="Aerts A."/>
            <person name="Otillar R.P."/>
            <person name="Terry A.Y."/>
            <person name="Boore J.L."/>
            <person name="Grigoriev I.V."/>
            <person name="Lindberg D.R."/>
            <person name="Seaver E.C."/>
            <person name="Weisblat D.A."/>
            <person name="Putnam N.H."/>
            <person name="Rokhsar D.S."/>
        </authorList>
    </citation>
    <scope>NUCLEOTIDE SEQUENCE</scope>
</reference>
<dbReference type="Proteomes" id="UP000015101">
    <property type="component" value="Unassembled WGS sequence"/>
</dbReference>